<organism evidence="1">
    <name type="scientific">marine metagenome</name>
    <dbReference type="NCBI Taxonomy" id="408172"/>
    <lineage>
        <taxon>unclassified sequences</taxon>
        <taxon>metagenomes</taxon>
        <taxon>ecological metagenomes</taxon>
    </lineage>
</organism>
<protein>
    <submittedName>
        <fullName evidence="1">Uncharacterized protein</fullName>
    </submittedName>
</protein>
<dbReference type="AlphaFoldDB" id="A0A382DCN9"/>
<feature type="non-terminal residue" evidence="1">
    <location>
        <position position="1"/>
    </location>
</feature>
<dbReference type="EMBL" id="UINC01038583">
    <property type="protein sequence ID" value="SVB35802.1"/>
    <property type="molecule type" value="Genomic_DNA"/>
</dbReference>
<gene>
    <name evidence="1" type="ORF">METZ01_LOCUS188656</name>
</gene>
<proteinExistence type="predicted"/>
<evidence type="ECO:0000313" key="1">
    <source>
        <dbReference type="EMBL" id="SVB35802.1"/>
    </source>
</evidence>
<accession>A0A382DCN9</accession>
<reference evidence="1" key="1">
    <citation type="submission" date="2018-05" db="EMBL/GenBank/DDBJ databases">
        <authorList>
            <person name="Lanie J.A."/>
            <person name="Ng W.-L."/>
            <person name="Kazmierczak K.M."/>
            <person name="Andrzejewski T.M."/>
            <person name="Davidsen T.M."/>
            <person name="Wayne K.J."/>
            <person name="Tettelin H."/>
            <person name="Glass J.I."/>
            <person name="Rusch D."/>
            <person name="Podicherti R."/>
            <person name="Tsui H.-C.T."/>
            <person name="Winkler M.E."/>
        </authorList>
    </citation>
    <scope>NUCLEOTIDE SEQUENCE</scope>
</reference>
<name>A0A382DCN9_9ZZZZ</name>
<sequence length="23" mass="2560">VPIYGFGTVLEPRYIVGPEPLDQ</sequence>